<organism evidence="4 5">
    <name type="scientific">Nocardioides soli</name>
    <dbReference type="NCBI Taxonomy" id="1036020"/>
    <lineage>
        <taxon>Bacteria</taxon>
        <taxon>Bacillati</taxon>
        <taxon>Actinomycetota</taxon>
        <taxon>Actinomycetes</taxon>
        <taxon>Propionibacteriales</taxon>
        <taxon>Nocardioidaceae</taxon>
        <taxon>Nocardioides</taxon>
    </lineage>
</organism>
<keyword evidence="5" id="KW-1185">Reference proteome</keyword>
<proteinExistence type="inferred from homology"/>
<sequence length="320" mass="33106">MNTSSADTAPIVVGIDGSSHSSRAAWWAGNEAAASHRPLVLVHVADDRHAEPAGARRWGHGAGTTLGPSLRDDLLAQEVDRAAAGHPGLDVTTRVVPGDPVGVLLDSARWARMIVVGSHGRGARHRLLGSVSAQVAQRATCPVAIVRPEPLGGPGHGVAVGIDGTPDSLPVLAAAFRIAAASHLRLTVIHCISRAMRAAHRTVTDPAGPDLGHSEALVTGLIAGLREQYADVHVEIQVRRADPADALRDAGAEMDMLVIGRHDEGRHTSSSTNSLMRHQIRHALTTIVVVPTGVQEAGAEDEPAAGSVGGGVTTEPTKAT</sequence>
<feature type="region of interest" description="Disordered" evidence="2">
    <location>
        <begin position="298"/>
        <end position="320"/>
    </location>
</feature>
<gene>
    <name evidence="4" type="ORF">FHU40_003612</name>
</gene>
<dbReference type="InterPro" id="IPR006015">
    <property type="entry name" value="Universal_stress_UspA"/>
</dbReference>
<dbReference type="PANTHER" id="PTHR46268">
    <property type="entry name" value="STRESS RESPONSE PROTEIN NHAX"/>
    <property type="match status" value="1"/>
</dbReference>
<dbReference type="Proteomes" id="UP000589626">
    <property type="component" value="Unassembled WGS sequence"/>
</dbReference>
<dbReference type="CDD" id="cd00293">
    <property type="entry name" value="USP-like"/>
    <property type="match status" value="2"/>
</dbReference>
<comment type="caution">
    <text evidence="4">The sequence shown here is derived from an EMBL/GenBank/DDBJ whole genome shotgun (WGS) entry which is preliminary data.</text>
</comment>
<dbReference type="EMBL" id="JACHWR010000002">
    <property type="protein sequence ID" value="MBB3043794.1"/>
    <property type="molecule type" value="Genomic_DNA"/>
</dbReference>
<dbReference type="InterPro" id="IPR006016">
    <property type="entry name" value="UspA"/>
</dbReference>
<comment type="similarity">
    <text evidence="1">Belongs to the universal stress protein A family.</text>
</comment>
<dbReference type="PANTHER" id="PTHR46268:SF6">
    <property type="entry name" value="UNIVERSAL STRESS PROTEIN UP12"/>
    <property type="match status" value="1"/>
</dbReference>
<evidence type="ECO:0000313" key="5">
    <source>
        <dbReference type="Proteomes" id="UP000589626"/>
    </source>
</evidence>
<accession>A0A7W4VXU0</accession>
<evidence type="ECO:0000313" key="4">
    <source>
        <dbReference type="EMBL" id="MBB3043794.1"/>
    </source>
</evidence>
<feature type="domain" description="UspA" evidence="3">
    <location>
        <begin position="158"/>
        <end position="290"/>
    </location>
</feature>
<reference evidence="4 5" key="1">
    <citation type="submission" date="2020-08" db="EMBL/GenBank/DDBJ databases">
        <title>Sequencing the genomes of 1000 actinobacteria strains.</title>
        <authorList>
            <person name="Klenk H.-P."/>
        </authorList>
    </citation>
    <scope>NUCLEOTIDE SEQUENCE [LARGE SCALE GENOMIC DNA]</scope>
    <source>
        <strain evidence="4 5">DSM 105498</strain>
    </source>
</reference>
<dbReference type="Gene3D" id="3.40.50.620">
    <property type="entry name" value="HUPs"/>
    <property type="match status" value="2"/>
</dbReference>
<dbReference type="RefSeq" id="WP_183593565.1">
    <property type="nucleotide sequence ID" value="NZ_JACHWR010000002.1"/>
</dbReference>
<dbReference type="InterPro" id="IPR014729">
    <property type="entry name" value="Rossmann-like_a/b/a_fold"/>
</dbReference>
<name>A0A7W4VXU0_9ACTN</name>
<evidence type="ECO:0000256" key="2">
    <source>
        <dbReference type="SAM" id="MobiDB-lite"/>
    </source>
</evidence>
<dbReference type="PRINTS" id="PR01438">
    <property type="entry name" value="UNVRSLSTRESS"/>
</dbReference>
<dbReference type="SUPFAM" id="SSF52402">
    <property type="entry name" value="Adenine nucleotide alpha hydrolases-like"/>
    <property type="match status" value="2"/>
</dbReference>
<evidence type="ECO:0000256" key="1">
    <source>
        <dbReference type="ARBA" id="ARBA00008791"/>
    </source>
</evidence>
<evidence type="ECO:0000259" key="3">
    <source>
        <dbReference type="Pfam" id="PF00582"/>
    </source>
</evidence>
<dbReference type="Pfam" id="PF00582">
    <property type="entry name" value="Usp"/>
    <property type="match status" value="2"/>
</dbReference>
<dbReference type="AlphaFoldDB" id="A0A7W4VXU0"/>
<protein>
    <submittedName>
        <fullName evidence="4">Nucleotide-binding universal stress UspA family protein</fullName>
    </submittedName>
</protein>
<feature type="domain" description="UspA" evidence="3">
    <location>
        <begin position="10"/>
        <end position="147"/>
    </location>
</feature>